<keyword evidence="3" id="KW-0732">Signal</keyword>
<evidence type="ECO:0000256" key="1">
    <source>
        <dbReference type="ARBA" id="ARBA00007734"/>
    </source>
</evidence>
<accession>A0A940MKA0</accession>
<keyword evidence="6" id="KW-1185">Reference proteome</keyword>
<proteinExistence type="inferred from homology"/>
<evidence type="ECO:0000256" key="2">
    <source>
        <dbReference type="ARBA" id="ARBA00009387"/>
    </source>
</evidence>
<comment type="similarity">
    <text evidence="2">Belongs to the virb1 family.</text>
</comment>
<reference evidence="5" key="1">
    <citation type="submission" date="2021-03" db="EMBL/GenBank/DDBJ databases">
        <title>Sagittula salina sp. nov. strain M10.9X isolated from the marine waste.</title>
        <authorList>
            <person name="Satari L."/>
            <person name="Molina-Menor E."/>
            <person name="Vidal-Verdu A."/>
            <person name="Pascual J."/>
            <person name="Pereto J."/>
            <person name="Porcar M."/>
        </authorList>
    </citation>
    <scope>NUCLEOTIDE SEQUENCE</scope>
    <source>
        <strain evidence="5">M10.9X</strain>
    </source>
</reference>
<dbReference type="InterPro" id="IPR008258">
    <property type="entry name" value="Transglycosylase_SLT_dom_1"/>
</dbReference>
<evidence type="ECO:0000256" key="3">
    <source>
        <dbReference type="SAM" id="SignalP"/>
    </source>
</evidence>
<dbReference type="EMBL" id="JAGISH010000001">
    <property type="protein sequence ID" value="MBP0481335.1"/>
    <property type="molecule type" value="Genomic_DNA"/>
</dbReference>
<feature type="chain" id="PRO_5036821719" evidence="3">
    <location>
        <begin position="22"/>
        <end position="289"/>
    </location>
</feature>
<sequence length="289" mass="29929">MGSIKFAAALLAASLALPVLALPVLAETQQGFPEFSARRVKPPKPGEKRITVQVPLRANPAVPPLPVAKAPVAGGALAVPAVAATPRAGGDQTRGQYAWFWDAVSPDRGASTPGRLAPALVALSQGPGGARVMAPRLQDLQDIAARHGLDLLRETVGTRVSPALALAVIAVESSGRVAAQSHAGALGLMQLMPATADRFGVTDPMDPLQNIRGGVKFLDLLMEKFAGDPILVLAGYNAGENSIGDAGVPDYAETRDYVPKVLAAFEVARGLCLTPPELISDGCVFRVSQ</sequence>
<dbReference type="PANTHER" id="PTHR37423">
    <property type="entry name" value="SOLUBLE LYTIC MUREIN TRANSGLYCOSYLASE-RELATED"/>
    <property type="match status" value="1"/>
</dbReference>
<feature type="domain" description="Transglycosylase SLT" evidence="4">
    <location>
        <begin position="158"/>
        <end position="248"/>
    </location>
</feature>
<dbReference type="Proteomes" id="UP000675940">
    <property type="component" value="Unassembled WGS sequence"/>
</dbReference>
<dbReference type="SUPFAM" id="SSF53955">
    <property type="entry name" value="Lysozyme-like"/>
    <property type="match status" value="1"/>
</dbReference>
<dbReference type="Gene3D" id="1.10.530.10">
    <property type="match status" value="1"/>
</dbReference>
<comment type="caution">
    <text evidence="5">The sequence shown here is derived from an EMBL/GenBank/DDBJ whole genome shotgun (WGS) entry which is preliminary data.</text>
</comment>
<dbReference type="CDD" id="cd00254">
    <property type="entry name" value="LT-like"/>
    <property type="match status" value="1"/>
</dbReference>
<evidence type="ECO:0000313" key="5">
    <source>
        <dbReference type="EMBL" id="MBP0481335.1"/>
    </source>
</evidence>
<organism evidence="5 6">
    <name type="scientific">Sagittula salina</name>
    <dbReference type="NCBI Taxonomy" id="2820268"/>
    <lineage>
        <taxon>Bacteria</taxon>
        <taxon>Pseudomonadati</taxon>
        <taxon>Pseudomonadota</taxon>
        <taxon>Alphaproteobacteria</taxon>
        <taxon>Rhodobacterales</taxon>
        <taxon>Roseobacteraceae</taxon>
        <taxon>Sagittula</taxon>
    </lineage>
</organism>
<name>A0A940MKA0_9RHOB</name>
<evidence type="ECO:0000313" key="6">
    <source>
        <dbReference type="Proteomes" id="UP000675940"/>
    </source>
</evidence>
<dbReference type="PANTHER" id="PTHR37423:SF2">
    <property type="entry name" value="MEMBRANE-BOUND LYTIC MUREIN TRANSGLYCOSYLASE C"/>
    <property type="match status" value="1"/>
</dbReference>
<dbReference type="RefSeq" id="WP_209358938.1">
    <property type="nucleotide sequence ID" value="NZ_JAGISH010000001.1"/>
</dbReference>
<gene>
    <name evidence="5" type="ORF">J5474_02365</name>
</gene>
<evidence type="ECO:0000259" key="4">
    <source>
        <dbReference type="Pfam" id="PF01464"/>
    </source>
</evidence>
<dbReference type="Pfam" id="PF01464">
    <property type="entry name" value="SLT"/>
    <property type="match status" value="1"/>
</dbReference>
<comment type="similarity">
    <text evidence="1">Belongs to the transglycosylase Slt family.</text>
</comment>
<dbReference type="InterPro" id="IPR023346">
    <property type="entry name" value="Lysozyme-like_dom_sf"/>
</dbReference>
<feature type="signal peptide" evidence="3">
    <location>
        <begin position="1"/>
        <end position="21"/>
    </location>
</feature>
<dbReference type="AlphaFoldDB" id="A0A940MKA0"/>
<protein>
    <submittedName>
        <fullName evidence="5">Lytic transglycosylase domain-containing protein</fullName>
    </submittedName>
</protein>